<reference evidence="1 2" key="1">
    <citation type="submission" date="2007-01" db="EMBL/GenBank/DDBJ databases">
        <authorList>
            <person name="Haygood M."/>
            <person name="Podell S."/>
            <person name="Anderson C."/>
            <person name="Hopkinson B."/>
            <person name="Roe K."/>
            <person name="Barbeau K."/>
            <person name="Gaasterland T."/>
            <person name="Ferriera S."/>
            <person name="Johnson J."/>
            <person name="Kravitz S."/>
            <person name="Beeson K."/>
            <person name="Sutton G."/>
            <person name="Rogers Y.-H."/>
            <person name="Friedman R."/>
            <person name="Frazier M."/>
            <person name="Venter J.C."/>
        </authorList>
    </citation>
    <scope>NUCLEOTIDE SEQUENCE [LARGE SCALE GENOMIC DNA]</scope>
    <source>
        <strain evidence="1 2">ATCC 23134</strain>
    </source>
</reference>
<evidence type="ECO:0008006" key="3">
    <source>
        <dbReference type="Google" id="ProtNLM"/>
    </source>
</evidence>
<evidence type="ECO:0000313" key="2">
    <source>
        <dbReference type="Proteomes" id="UP000004095"/>
    </source>
</evidence>
<protein>
    <recommendedName>
        <fullName evidence="3">STAS/SEC14 domain-containing protein</fullName>
    </recommendedName>
</protein>
<accession>A1ZW04</accession>
<keyword evidence="2" id="KW-1185">Reference proteome</keyword>
<dbReference type="Proteomes" id="UP000004095">
    <property type="component" value="Unassembled WGS sequence"/>
</dbReference>
<proteinExistence type="predicted"/>
<sequence>MLLFSFNPNKKRSYCPETFQKNISYMSNHFQLNLTKKMSNIILDTPFITYKYFEEPGLFVIDYKSSTEHMSLDEYQEFILELKQLTLEHKPQFLIDNSINRMYIVGLEMQEWTVAQLGPAWIGFGLKKYVQILARDLVANLSGQQTIEATKSIPNMFETRFFENTDDALAWFGIKVDLSS</sequence>
<dbReference type="EMBL" id="AAWS01000049">
    <property type="protein sequence ID" value="EAY25367.1"/>
    <property type="molecule type" value="Genomic_DNA"/>
</dbReference>
<name>A1ZW04_MICM2</name>
<evidence type="ECO:0000313" key="1">
    <source>
        <dbReference type="EMBL" id="EAY25367.1"/>
    </source>
</evidence>
<comment type="caution">
    <text evidence="1">The sequence shown here is derived from an EMBL/GenBank/DDBJ whole genome shotgun (WGS) entry which is preliminary data.</text>
</comment>
<dbReference type="AlphaFoldDB" id="A1ZW04"/>
<organism evidence="1 2">
    <name type="scientific">Microscilla marina ATCC 23134</name>
    <dbReference type="NCBI Taxonomy" id="313606"/>
    <lineage>
        <taxon>Bacteria</taxon>
        <taxon>Pseudomonadati</taxon>
        <taxon>Bacteroidota</taxon>
        <taxon>Cytophagia</taxon>
        <taxon>Cytophagales</taxon>
        <taxon>Microscillaceae</taxon>
        <taxon>Microscilla</taxon>
    </lineage>
</organism>
<gene>
    <name evidence="1" type="ORF">M23134_06626</name>
</gene>